<reference evidence="6" key="1">
    <citation type="submission" date="2021-01" db="EMBL/GenBank/DDBJ databases">
        <authorList>
            <person name="Corre E."/>
            <person name="Pelletier E."/>
            <person name="Niang G."/>
            <person name="Scheremetjew M."/>
            <person name="Finn R."/>
            <person name="Kale V."/>
            <person name="Holt S."/>
            <person name="Cochrane G."/>
            <person name="Meng A."/>
            <person name="Brown T."/>
            <person name="Cohen L."/>
        </authorList>
    </citation>
    <scope>NUCLEOTIDE SEQUENCE</scope>
    <source>
        <strain evidence="6">SAG 63-3</strain>
    </source>
</reference>
<dbReference type="PROSITE" id="PS00446">
    <property type="entry name" value="RNA_POL_D_30KD"/>
    <property type="match status" value="1"/>
</dbReference>
<dbReference type="SMART" id="SM00662">
    <property type="entry name" value="RPOLD"/>
    <property type="match status" value="1"/>
</dbReference>
<comment type="similarity">
    <text evidence="3">Belongs to the archaeal Rpo3/eukaryotic RPB3 RNA polymerase subunit family.</text>
</comment>
<gene>
    <name evidence="6" type="ORF">PPAR00522_LOCUS1934</name>
</gene>
<keyword evidence="2" id="KW-0804">Transcription</keyword>
<dbReference type="SUPFAM" id="SSF56553">
    <property type="entry name" value="Insert subdomain of RNA polymerase alpha subunit"/>
    <property type="match status" value="1"/>
</dbReference>
<dbReference type="AlphaFoldDB" id="A0A7S0YE55"/>
<dbReference type="InterPro" id="IPR022842">
    <property type="entry name" value="RNAP_Rpo3/Rpb3/RPAC1"/>
</dbReference>
<dbReference type="HAMAP" id="MF_00320">
    <property type="entry name" value="RNApol_arch_Rpo3"/>
    <property type="match status" value="1"/>
</dbReference>
<dbReference type="Pfam" id="PF01193">
    <property type="entry name" value="RNA_pol_L"/>
    <property type="match status" value="1"/>
</dbReference>
<evidence type="ECO:0000256" key="1">
    <source>
        <dbReference type="ARBA" id="ARBA00022478"/>
    </source>
</evidence>
<evidence type="ECO:0000259" key="5">
    <source>
        <dbReference type="SMART" id="SM00662"/>
    </source>
</evidence>
<dbReference type="InterPro" id="IPR036643">
    <property type="entry name" value="RNApol_insert_sf"/>
</dbReference>
<evidence type="ECO:0000256" key="4">
    <source>
        <dbReference type="ARBA" id="ARBA00031776"/>
    </source>
</evidence>
<dbReference type="NCBIfam" id="NF001988">
    <property type="entry name" value="PRK00783.1"/>
    <property type="match status" value="1"/>
</dbReference>
<dbReference type="Pfam" id="PF01000">
    <property type="entry name" value="RNA_pol_A_bac"/>
    <property type="match status" value="1"/>
</dbReference>
<dbReference type="GO" id="GO:0006366">
    <property type="term" value="P:transcription by RNA polymerase II"/>
    <property type="evidence" value="ECO:0007669"/>
    <property type="project" value="TreeGrafter"/>
</dbReference>
<accession>A0A7S0YE55</accession>
<dbReference type="InterPro" id="IPR011263">
    <property type="entry name" value="DNA-dir_RNA_pol_RpoA/D/Rpb3"/>
</dbReference>
<keyword evidence="1" id="KW-0240">DNA-directed RNA polymerase</keyword>
<protein>
    <recommendedName>
        <fullName evidence="4">Plastid-encoded RNA polymerase subunit alpha</fullName>
    </recommendedName>
</protein>
<dbReference type="Gene3D" id="3.30.1360.10">
    <property type="entry name" value="RNA polymerase, RBP11-like subunit"/>
    <property type="match status" value="1"/>
</dbReference>
<dbReference type="PANTHER" id="PTHR11800">
    <property type="entry name" value="DNA-DIRECTED RNA POLYMERASE"/>
    <property type="match status" value="1"/>
</dbReference>
<dbReference type="EMBL" id="HBFM01003351">
    <property type="protein sequence ID" value="CAD8765546.1"/>
    <property type="molecule type" value="Transcribed_RNA"/>
</dbReference>
<dbReference type="SUPFAM" id="SSF55257">
    <property type="entry name" value="RBP11-like subunits of RNA polymerase"/>
    <property type="match status" value="1"/>
</dbReference>
<dbReference type="GO" id="GO:0046983">
    <property type="term" value="F:protein dimerization activity"/>
    <property type="evidence" value="ECO:0007669"/>
    <property type="project" value="InterPro"/>
</dbReference>
<sequence length="316" mass="35573">MSFSDVDYLKPREPKIHIRELDHDYCEFELTGVDPSYVNALRRVMIAGVPTIAIDLVEICNNTSVLNDEFIAHRLGLIPLLSHQVDKMKFPYELEDDFNVTSIDFELQVTCDAERMKVTSNDLKVCSESDWVSEVVPIDYEDPKKKPIVICKLGKGQKLHIKAVAKKGTGKDHAKWCPVATAVFQYMPRIEINRTLVEKLTDEQIEEFVNSDPSSTFSFDRSAALHRDKLKVNRRENYAYDGECLQKAEELGVPGLVSIEQLQDHFIFRVEGTGALPVDKVISKAAEILETKCATLSDAVISATGLAPNAYSYELD</sequence>
<name>A0A7S0YE55_9CHLO</name>
<evidence type="ECO:0000313" key="6">
    <source>
        <dbReference type="EMBL" id="CAD8765546.1"/>
    </source>
</evidence>
<dbReference type="InterPro" id="IPR036603">
    <property type="entry name" value="RBP11-like"/>
</dbReference>
<dbReference type="GO" id="GO:0003677">
    <property type="term" value="F:DNA binding"/>
    <property type="evidence" value="ECO:0007669"/>
    <property type="project" value="InterPro"/>
</dbReference>
<proteinExistence type="inferred from homology"/>
<dbReference type="PANTHER" id="PTHR11800:SF2">
    <property type="entry name" value="DNA-DIRECTED RNA POLYMERASE II SUBUNIT RPB3"/>
    <property type="match status" value="1"/>
</dbReference>
<dbReference type="GO" id="GO:0003899">
    <property type="term" value="F:DNA-directed RNA polymerase activity"/>
    <property type="evidence" value="ECO:0007669"/>
    <property type="project" value="InterPro"/>
</dbReference>
<dbReference type="Gene3D" id="2.170.120.12">
    <property type="entry name" value="DNA-directed RNA polymerase, insert domain"/>
    <property type="match status" value="1"/>
</dbReference>
<dbReference type="InterPro" id="IPR050518">
    <property type="entry name" value="Rpo3/RPB3_RNA_Pol_subunit"/>
</dbReference>
<dbReference type="InterPro" id="IPR001514">
    <property type="entry name" value="DNA-dir_RNA_pol_30-40kDasu_CS"/>
</dbReference>
<evidence type="ECO:0000256" key="3">
    <source>
        <dbReference type="ARBA" id="ARBA00025804"/>
    </source>
</evidence>
<organism evidence="6">
    <name type="scientific">Polytomella parva</name>
    <dbReference type="NCBI Taxonomy" id="51329"/>
    <lineage>
        <taxon>Eukaryota</taxon>
        <taxon>Viridiplantae</taxon>
        <taxon>Chlorophyta</taxon>
        <taxon>core chlorophytes</taxon>
        <taxon>Chlorophyceae</taxon>
        <taxon>CS clade</taxon>
        <taxon>Chlamydomonadales</taxon>
        <taxon>Chlamydomonadaceae</taxon>
        <taxon>Polytomella</taxon>
    </lineage>
</organism>
<feature type="domain" description="DNA-directed RNA polymerase RpoA/D/Rpb3-type" evidence="5">
    <location>
        <begin position="25"/>
        <end position="299"/>
    </location>
</feature>
<dbReference type="GO" id="GO:0005665">
    <property type="term" value="C:RNA polymerase II, core complex"/>
    <property type="evidence" value="ECO:0007669"/>
    <property type="project" value="TreeGrafter"/>
</dbReference>
<evidence type="ECO:0000256" key="2">
    <source>
        <dbReference type="ARBA" id="ARBA00023163"/>
    </source>
</evidence>
<dbReference type="InterPro" id="IPR011262">
    <property type="entry name" value="DNA-dir_RNA_pol_insert"/>
</dbReference>